<sequence length="355" mass="40024">MIPNFFIIGSKTERPSSNKTIFADGSADKTFREGVDLELSHWIPNRTPAQYRADTSTEICMNFVADQSTAGWDLAINNHLDADGVLAVFVLVHAEFALRHRKTIVRAAEMGDFWGYGERPAQILFQGLTMFMDQLRADQEDIRDIYERCFEKVFQLIERPEEALETAAGLAALQTSLARVETGEIKRTPISERLVHYHLPQALVDQDLQKALRVPSFNEQLSDTVWLQPAVRCQFDPDAVHLVSAEAADGHYYDLWYPGYMWADTEQRWRAPGFEFTGSTNGYYYGHPALEAAVERLQKLEQGAGVWTLVKELSPFSTIKGRNYPVVLSFISAEGTPLPSSLTPQQVIAELQSAF</sequence>
<keyword evidence="2" id="KW-1185">Reference proteome</keyword>
<proteinExistence type="predicted"/>
<organism evidence="1 2">
    <name type="scientific">Tumebacillus avium</name>
    <dbReference type="NCBI Taxonomy" id="1903704"/>
    <lineage>
        <taxon>Bacteria</taxon>
        <taxon>Bacillati</taxon>
        <taxon>Bacillota</taxon>
        <taxon>Bacilli</taxon>
        <taxon>Bacillales</taxon>
        <taxon>Alicyclobacillaceae</taxon>
        <taxon>Tumebacillus</taxon>
    </lineage>
</organism>
<name>A0A1Y0IV38_9BACL</name>
<dbReference type="Proteomes" id="UP000195437">
    <property type="component" value="Chromosome"/>
</dbReference>
<dbReference type="AlphaFoldDB" id="A0A1Y0IV38"/>
<evidence type="ECO:0000313" key="2">
    <source>
        <dbReference type="Proteomes" id="UP000195437"/>
    </source>
</evidence>
<dbReference type="EMBL" id="CP021434">
    <property type="protein sequence ID" value="ARU63345.1"/>
    <property type="molecule type" value="Genomic_DNA"/>
</dbReference>
<protein>
    <submittedName>
        <fullName evidence="1">Uncharacterized protein</fullName>
    </submittedName>
</protein>
<dbReference type="KEGG" id="tum:CBW65_21925"/>
<dbReference type="InterPro" id="IPR046509">
    <property type="entry name" value="DUF6687"/>
</dbReference>
<dbReference type="OrthoDB" id="2379877at2"/>
<evidence type="ECO:0000313" key="1">
    <source>
        <dbReference type="EMBL" id="ARU63345.1"/>
    </source>
</evidence>
<reference evidence="2" key="1">
    <citation type="submission" date="2017-05" db="EMBL/GenBank/DDBJ databases">
        <authorList>
            <person name="Sung H."/>
        </authorList>
    </citation>
    <scope>NUCLEOTIDE SEQUENCE [LARGE SCALE GENOMIC DNA]</scope>
    <source>
        <strain evidence="2">AR23208</strain>
    </source>
</reference>
<gene>
    <name evidence="1" type="ORF">CBW65_21925</name>
</gene>
<dbReference type="RefSeq" id="WP_087458690.1">
    <property type="nucleotide sequence ID" value="NZ_CP021434.1"/>
</dbReference>
<accession>A0A1Y0IV38</accession>
<dbReference type="Pfam" id="PF20392">
    <property type="entry name" value="DUF6687"/>
    <property type="match status" value="1"/>
</dbReference>